<protein>
    <recommendedName>
        <fullName evidence="3">Terminase</fullName>
    </recommendedName>
</protein>
<dbReference type="RefSeq" id="WP_271887762.1">
    <property type="nucleotide sequence ID" value="NZ_JAQBIE010000003.1"/>
</dbReference>
<dbReference type="PANTHER" id="PTHR41287">
    <property type="match status" value="1"/>
</dbReference>
<reference evidence="1" key="1">
    <citation type="submission" date="2022-12" db="EMBL/GenBank/DDBJ databases">
        <title>Paracoccus onchidii sp. nov., isolated from a marine invertebrate from the South China Sea.</title>
        <authorList>
            <person name="Xu S."/>
            <person name="Liu Z."/>
            <person name="Xu Y."/>
        </authorList>
    </citation>
    <scope>NUCLEOTIDE SEQUENCE</scope>
    <source>
        <strain evidence="1">Z330</strain>
    </source>
</reference>
<organism evidence="1 2">
    <name type="scientific">Paracoccus onchidii</name>
    <dbReference type="NCBI Taxonomy" id="3017813"/>
    <lineage>
        <taxon>Bacteria</taxon>
        <taxon>Pseudomonadati</taxon>
        <taxon>Pseudomonadota</taxon>
        <taxon>Alphaproteobacteria</taxon>
        <taxon>Rhodobacterales</taxon>
        <taxon>Paracoccaceae</taxon>
        <taxon>Paracoccus</taxon>
    </lineage>
</organism>
<proteinExistence type="predicted"/>
<evidence type="ECO:0008006" key="3">
    <source>
        <dbReference type="Google" id="ProtNLM"/>
    </source>
</evidence>
<evidence type="ECO:0000313" key="1">
    <source>
        <dbReference type="EMBL" id="MDB6176646.1"/>
    </source>
</evidence>
<evidence type="ECO:0000313" key="2">
    <source>
        <dbReference type="Proteomes" id="UP001165641"/>
    </source>
</evidence>
<name>A0ABT4ZBA0_9RHOB</name>
<accession>A0ABT4ZBA0</accession>
<sequence length="541" mass="57981">MCRTRGTCARLPIRSAQAKRFGAIFDQLRVADLATFPRTSDLPNFSWLRSVGTAVWGGNTIRECLLTTPKKQAKTTGGALLFLAAFLSDQAPNQQYTILAPSVGIAALAFDAIHGAIEADQTLRDLLHVRPYVREIESRKTGSKLAVKAFERSAATGLKGSILLDESWLLGEKAQSHKLRAQIRGALAASPTAKILHITTTSDDVPRGTWAELLAYARSVRDGRVIAPGFLPVIYEPWPGCDPWTDETAWPCLLPSFPHIADAAFYRSVIAEANQSGPDAVARDKAQFFNVTAETAMAGADGWSVARILASLTGRLTEADLFRQADSIAAGIDLGGLSDLSAITFLGLAPDRSWLVATRCWASPSVWERNSPIKTALPDFMNDGDLIPCAPGDDLPGILGLLDQARDTGKPKVVGIDPAGASQLADELDQMPGFRVVTDPGAVGWSGDVPVIGISRSARSLVTPIRTFERMAEAGRVLLSDQRILGWSLANVRLARSGAAEYLDRSRQSEKIDPVAALLDAVAAHGIVPEQMTADVSAWIG</sequence>
<gene>
    <name evidence="1" type="ORF">PAF17_03905</name>
</gene>
<comment type="caution">
    <text evidence="1">The sequence shown here is derived from an EMBL/GenBank/DDBJ whole genome shotgun (WGS) entry which is preliminary data.</text>
</comment>
<dbReference type="InterPro" id="IPR005021">
    <property type="entry name" value="Terminase_largesu-like"/>
</dbReference>
<dbReference type="EMBL" id="JAQBIE010000003">
    <property type="protein sequence ID" value="MDB6176646.1"/>
    <property type="molecule type" value="Genomic_DNA"/>
</dbReference>
<keyword evidence="2" id="KW-1185">Reference proteome</keyword>
<dbReference type="PANTHER" id="PTHR41287:SF1">
    <property type="entry name" value="PROTEIN YMFN"/>
    <property type="match status" value="1"/>
</dbReference>
<dbReference type="Proteomes" id="UP001165641">
    <property type="component" value="Unassembled WGS sequence"/>
</dbReference>